<dbReference type="Proteomes" id="UP001215598">
    <property type="component" value="Unassembled WGS sequence"/>
</dbReference>
<comment type="subcellular location">
    <subcellularLocation>
        <location evidence="1">Membrane</location>
        <topology evidence="1">Multi-pass membrane protein</topology>
    </subcellularLocation>
</comment>
<comment type="caution">
    <text evidence="13">The sequence shown here is derived from an EMBL/GenBank/DDBJ whole genome shotgun (WGS) entry which is preliminary data.</text>
</comment>
<dbReference type="Gene3D" id="3.40.50.300">
    <property type="entry name" value="P-loop containing nucleotide triphosphate hydrolases"/>
    <property type="match status" value="2"/>
</dbReference>
<dbReference type="PANTHER" id="PTHR24223">
    <property type="entry name" value="ATP-BINDING CASSETTE SUB-FAMILY C"/>
    <property type="match status" value="1"/>
</dbReference>
<evidence type="ECO:0000256" key="3">
    <source>
        <dbReference type="ARBA" id="ARBA00022692"/>
    </source>
</evidence>
<dbReference type="FunFam" id="1.20.1560.10:FF:000013">
    <property type="entry name" value="ABC transporter C family member 2"/>
    <property type="match status" value="1"/>
</dbReference>
<evidence type="ECO:0000313" key="14">
    <source>
        <dbReference type="Proteomes" id="UP001215598"/>
    </source>
</evidence>
<dbReference type="CDD" id="cd03250">
    <property type="entry name" value="ABCC_MRP_domain1"/>
    <property type="match status" value="1"/>
</dbReference>
<keyword evidence="7 10" id="KW-1133">Transmembrane helix</keyword>
<feature type="transmembrane region" description="Helical" evidence="10">
    <location>
        <begin position="561"/>
        <end position="585"/>
    </location>
</feature>
<dbReference type="InterPro" id="IPR036640">
    <property type="entry name" value="ABC1_TM_sf"/>
</dbReference>
<reference evidence="13" key="1">
    <citation type="submission" date="2023-03" db="EMBL/GenBank/DDBJ databases">
        <title>Massive genome expansion in bonnet fungi (Mycena s.s.) driven by repeated elements and novel gene families across ecological guilds.</title>
        <authorList>
            <consortium name="Lawrence Berkeley National Laboratory"/>
            <person name="Harder C.B."/>
            <person name="Miyauchi S."/>
            <person name="Viragh M."/>
            <person name="Kuo A."/>
            <person name="Thoen E."/>
            <person name="Andreopoulos B."/>
            <person name="Lu D."/>
            <person name="Skrede I."/>
            <person name="Drula E."/>
            <person name="Henrissat B."/>
            <person name="Morin E."/>
            <person name="Kohler A."/>
            <person name="Barry K."/>
            <person name="LaButti K."/>
            <person name="Morin E."/>
            <person name="Salamov A."/>
            <person name="Lipzen A."/>
            <person name="Mereny Z."/>
            <person name="Hegedus B."/>
            <person name="Baldrian P."/>
            <person name="Stursova M."/>
            <person name="Weitz H."/>
            <person name="Taylor A."/>
            <person name="Grigoriev I.V."/>
            <person name="Nagy L.G."/>
            <person name="Martin F."/>
            <person name="Kauserud H."/>
        </authorList>
    </citation>
    <scope>NUCLEOTIDE SEQUENCE</scope>
    <source>
        <strain evidence="13">CBHHK182m</strain>
    </source>
</reference>
<feature type="transmembrane region" description="Helical" evidence="10">
    <location>
        <begin position="1077"/>
        <end position="1093"/>
    </location>
</feature>
<evidence type="ECO:0000256" key="7">
    <source>
        <dbReference type="ARBA" id="ARBA00022989"/>
    </source>
</evidence>
<feature type="transmembrane region" description="Helical" evidence="10">
    <location>
        <begin position="1130"/>
        <end position="1159"/>
    </location>
</feature>
<feature type="transmembrane region" description="Helical" evidence="10">
    <location>
        <begin position="195"/>
        <end position="216"/>
    </location>
</feature>
<dbReference type="GO" id="GO:0016887">
    <property type="term" value="F:ATP hydrolysis activity"/>
    <property type="evidence" value="ECO:0007669"/>
    <property type="project" value="InterPro"/>
</dbReference>
<accession>A0AAD7IY26</accession>
<dbReference type="InterPro" id="IPR017871">
    <property type="entry name" value="ABC_transporter-like_CS"/>
</dbReference>
<evidence type="ECO:0000256" key="9">
    <source>
        <dbReference type="SAM" id="MobiDB-lite"/>
    </source>
</evidence>
<evidence type="ECO:0000256" key="6">
    <source>
        <dbReference type="ARBA" id="ARBA00022840"/>
    </source>
</evidence>
<dbReference type="Pfam" id="PF00664">
    <property type="entry name" value="ABC_membrane"/>
    <property type="match status" value="2"/>
</dbReference>
<feature type="transmembrane region" description="Helical" evidence="10">
    <location>
        <begin position="102"/>
        <end position="125"/>
    </location>
</feature>
<feature type="transmembrane region" description="Helical" evidence="10">
    <location>
        <begin position="456"/>
        <end position="475"/>
    </location>
</feature>
<feature type="transmembrane region" description="Helical" evidence="10">
    <location>
        <begin position="481"/>
        <end position="502"/>
    </location>
</feature>
<evidence type="ECO:0000256" key="10">
    <source>
        <dbReference type="SAM" id="Phobius"/>
    </source>
</evidence>
<dbReference type="InterPro" id="IPR003593">
    <property type="entry name" value="AAA+_ATPase"/>
</dbReference>
<feature type="transmembrane region" description="Helical" evidence="10">
    <location>
        <begin position="1180"/>
        <end position="1198"/>
    </location>
</feature>
<evidence type="ECO:0000256" key="4">
    <source>
        <dbReference type="ARBA" id="ARBA00022737"/>
    </source>
</evidence>
<keyword evidence="6" id="KW-0067">ATP-binding</keyword>
<feature type="domain" description="ABC transmembrane type-1" evidence="12">
    <location>
        <begin position="1012"/>
        <end position="1284"/>
    </location>
</feature>
<proteinExistence type="predicted"/>
<feature type="transmembrane region" description="Helical" evidence="10">
    <location>
        <begin position="970"/>
        <end position="991"/>
    </location>
</feature>
<feature type="transmembrane region" description="Helical" evidence="10">
    <location>
        <begin position="1042"/>
        <end position="1065"/>
    </location>
</feature>
<feature type="transmembrane region" description="Helical" evidence="10">
    <location>
        <begin position="1227"/>
        <end position="1248"/>
    </location>
</feature>
<keyword evidence="14" id="KW-1185">Reference proteome</keyword>
<dbReference type="PROSITE" id="PS50929">
    <property type="entry name" value="ABC_TM1F"/>
    <property type="match status" value="2"/>
</dbReference>
<dbReference type="GO" id="GO:0140359">
    <property type="term" value="F:ABC-type transporter activity"/>
    <property type="evidence" value="ECO:0007669"/>
    <property type="project" value="InterPro"/>
</dbReference>
<dbReference type="InterPro" id="IPR050173">
    <property type="entry name" value="ABC_transporter_C-like"/>
</dbReference>
<dbReference type="InterPro" id="IPR027417">
    <property type="entry name" value="P-loop_NTPase"/>
</dbReference>
<dbReference type="GO" id="GO:0016020">
    <property type="term" value="C:membrane"/>
    <property type="evidence" value="ECO:0007669"/>
    <property type="project" value="UniProtKB-SubCell"/>
</dbReference>
<dbReference type="FunFam" id="3.40.50.300:FF:000565">
    <property type="entry name" value="ABC bile acid transporter"/>
    <property type="match status" value="1"/>
</dbReference>
<dbReference type="PANTHER" id="PTHR24223:SF415">
    <property type="entry name" value="FI20190P1"/>
    <property type="match status" value="1"/>
</dbReference>
<name>A0AAD7IY26_9AGAR</name>
<dbReference type="InterPro" id="IPR011527">
    <property type="entry name" value="ABC1_TM_dom"/>
</dbReference>
<dbReference type="SMART" id="SM00382">
    <property type="entry name" value="AAA"/>
    <property type="match status" value="2"/>
</dbReference>
<keyword evidence="5" id="KW-0547">Nucleotide-binding</keyword>
<sequence length="1610" mass="177720">MPPRSINTVTLNSQSPNMCGNSGSFNFEDACVRSSWSAVLPLLVVLPLSIAYLPVRSPGALKKFKAAFTTYLTLDEADALNLPPQELSVEEPQIAALRWRTLVFTFTGLLQTIGWIASAVLYFLSADQVNAWTLTQPLLAAFSWLYTAVRAVASPPITAPYDLFSVYVLQFAGGILILGGYLFDSAVGVGTLPPTPVLMALYVNILVVFVLLYITVQMPINLPSRRINTEDIGHSVSPEDYTELLGWLTFSWVYPLVKLGRAKTLNDNDVWRLSPTMQSCAVFLKFRDTMRSATLLRHLVASNFFDMILDFVGTVLFTFLGFSEPFFLKRLLDCIDQPIPTSRDTGLAYVYAGLMFLAALITTACNVQRAWCQRRITARVRAELMAAIYDKTLRRRDFSGVVKSKEGKLDDTVTNEVKVKIQAEVDHSSAGADTAKIINLMSTDVETLSFIASTMYFLYAAPFNILIGSIFLYQILGWSAFAGFGVLLVGWPLNSYITSWSFSMSKGRSKARDKRTTIVGELISSIKFVKFFAWENRWIDRAMAAREEEMKWMAKIRTNTVFLNAVWSVAPISLSVIAFFTFVWLGNELTVGIAFAAITLFGTIRISLNTLPRHIVAIIDASVALNRVAVYLAEDEVGAQVSSLKHDSSRLSVDEVEEGLGFENASFCWNQAATPSTSSNPPNGGSVFHTDDDAEDHRFELKDLSVLFPQGKLSVITGPTASGKTALLLALMGEMTLLPGGRIIMSKNNTVDEHGNMQGVAYAAQSPWLRHQSIKDNILFGSPLDQKRYDAVVECCALEPDFSMLEDGDASEIGENGVSLSGGQKARVALARAVYARKQYVLLDDPLSAVDSHTSQLLFEKCLCGPLLANRTVILVTHHVELVLPGADYVVRVLDGRIDAEGTVEELHARGLLDVITHEAAENKEIPTVDATGDIPTVDFPLIAQASARKPRKLVEDERREIGNVKLSVYQTYLSASGYHIWGILLLLVVVQQLRAVGEKLWIKVWAGAYHTPLLLRLLASSHLYPTDAQISLLPNASNRPFFYIGVYAAIAIFGIVLQLSSLALQYTGALRASRILFRRLLASVVGATFRFHDTTPQGRILSRFGSDFNTIDTRMAGSLQEFNTSLGGFFVSILTVIVVFPPFLVPASIISLLYRFLAIGYVNTGRDLRRMESNNRSPIYSNFGEVLAGIVTVRAFSAEKRFLYNFFNSVDGMNQMWYSFWMLNRWLQLNFDVLCAISVFITALLSIATLHNDAGLAGLAITSALTFSGKLYWACRAWTDLELDLNSVERIVEYTELPQEPPAIIETHRPPAYWPSSAENSSLVVVQDLHLRYAPELPAVLHGVSFELKAGERVGLVGRTGSGKSSLVMSLLRFVDPSSGRIVIDGIDISKIGIYDLRSRITFIPQDATLFSGTLRENLDPFGEHEDSVCLDVLRRVHLIEEENSSHTPPPFGSRPGSIAQADISDSSSTDLTTVDAKPSLSLETQVSAGGNNFSQGQRQLIALARALLRRSSIVVMDEATSSVDFETDAKIQKTIREEFTGSLLITVAHRLRTIIDYDRLLVLDKGRIAGFDTPLALMQKEDGIFRDMCMKSGVFEELEAAAMDHSTA</sequence>
<feature type="transmembrane region" description="Helical" evidence="10">
    <location>
        <begin position="348"/>
        <end position="367"/>
    </location>
</feature>
<protein>
    <recommendedName>
        <fullName evidence="15">Multidrug resistance-associated ABC transporter protein</fullName>
    </recommendedName>
</protein>
<keyword evidence="3 10" id="KW-0812">Transmembrane</keyword>
<dbReference type="PROSITE" id="PS00211">
    <property type="entry name" value="ABC_TRANSPORTER_1"/>
    <property type="match status" value="2"/>
</dbReference>
<evidence type="ECO:0008006" key="15">
    <source>
        <dbReference type="Google" id="ProtNLM"/>
    </source>
</evidence>
<feature type="domain" description="ABC transmembrane type-1" evidence="12">
    <location>
        <begin position="308"/>
        <end position="620"/>
    </location>
</feature>
<gene>
    <name evidence="13" type="ORF">B0H16DRAFT_824130</name>
</gene>
<dbReference type="SUPFAM" id="SSF52540">
    <property type="entry name" value="P-loop containing nucleoside triphosphate hydrolases"/>
    <property type="match status" value="2"/>
</dbReference>
<dbReference type="Gene3D" id="1.20.1560.10">
    <property type="entry name" value="ABC transporter type 1, transmembrane domain"/>
    <property type="match status" value="2"/>
</dbReference>
<feature type="transmembrane region" description="Helical" evidence="10">
    <location>
        <begin position="591"/>
        <end position="608"/>
    </location>
</feature>
<dbReference type="InterPro" id="IPR003439">
    <property type="entry name" value="ABC_transporter-like_ATP-bd"/>
</dbReference>
<dbReference type="PROSITE" id="PS50893">
    <property type="entry name" value="ABC_TRANSPORTER_2"/>
    <property type="match status" value="2"/>
</dbReference>
<evidence type="ECO:0000259" key="12">
    <source>
        <dbReference type="PROSITE" id="PS50929"/>
    </source>
</evidence>
<feature type="domain" description="ABC transporter" evidence="11">
    <location>
        <begin position="682"/>
        <end position="920"/>
    </location>
</feature>
<organism evidence="13 14">
    <name type="scientific">Mycena metata</name>
    <dbReference type="NCBI Taxonomy" id="1033252"/>
    <lineage>
        <taxon>Eukaryota</taxon>
        <taxon>Fungi</taxon>
        <taxon>Dikarya</taxon>
        <taxon>Basidiomycota</taxon>
        <taxon>Agaricomycotina</taxon>
        <taxon>Agaricomycetes</taxon>
        <taxon>Agaricomycetidae</taxon>
        <taxon>Agaricales</taxon>
        <taxon>Marasmiineae</taxon>
        <taxon>Mycenaceae</taxon>
        <taxon>Mycena</taxon>
    </lineage>
</organism>
<evidence type="ECO:0000256" key="5">
    <source>
        <dbReference type="ARBA" id="ARBA00022741"/>
    </source>
</evidence>
<dbReference type="EMBL" id="JARKIB010000061">
    <property type="protein sequence ID" value="KAJ7751687.1"/>
    <property type="molecule type" value="Genomic_DNA"/>
</dbReference>
<dbReference type="SUPFAM" id="SSF90123">
    <property type="entry name" value="ABC transporter transmembrane region"/>
    <property type="match status" value="2"/>
</dbReference>
<dbReference type="Pfam" id="PF00005">
    <property type="entry name" value="ABC_tran"/>
    <property type="match status" value="2"/>
</dbReference>
<dbReference type="GO" id="GO:0005524">
    <property type="term" value="F:ATP binding"/>
    <property type="evidence" value="ECO:0007669"/>
    <property type="project" value="UniProtKB-KW"/>
</dbReference>
<keyword evidence="4" id="KW-0677">Repeat</keyword>
<evidence type="ECO:0000256" key="2">
    <source>
        <dbReference type="ARBA" id="ARBA00022448"/>
    </source>
</evidence>
<feature type="transmembrane region" description="Helical" evidence="10">
    <location>
        <begin position="295"/>
        <end position="322"/>
    </location>
</feature>
<dbReference type="CDD" id="cd18596">
    <property type="entry name" value="ABC_6TM_VMR1_D1_like"/>
    <property type="match status" value="1"/>
</dbReference>
<feature type="transmembrane region" description="Helical" evidence="10">
    <location>
        <begin position="131"/>
        <end position="149"/>
    </location>
</feature>
<feature type="transmembrane region" description="Helical" evidence="10">
    <location>
        <begin position="161"/>
        <end position="183"/>
    </location>
</feature>
<feature type="compositionally biased region" description="Low complexity" evidence="9">
    <location>
        <begin position="1459"/>
        <end position="1473"/>
    </location>
</feature>
<keyword evidence="2" id="KW-0813">Transport</keyword>
<keyword evidence="8 10" id="KW-0472">Membrane</keyword>
<feature type="domain" description="ABC transporter" evidence="11">
    <location>
        <begin position="1325"/>
        <end position="1592"/>
    </location>
</feature>
<dbReference type="CDD" id="cd03244">
    <property type="entry name" value="ABCC_MRP_domain2"/>
    <property type="match status" value="1"/>
</dbReference>
<evidence type="ECO:0000259" key="11">
    <source>
        <dbReference type="PROSITE" id="PS50893"/>
    </source>
</evidence>
<feature type="transmembrane region" description="Helical" evidence="10">
    <location>
        <begin position="35"/>
        <end position="55"/>
    </location>
</feature>
<feature type="transmembrane region" description="Helical" evidence="10">
    <location>
        <begin position="1255"/>
        <end position="1274"/>
    </location>
</feature>
<dbReference type="CDD" id="cd18604">
    <property type="entry name" value="ABC_6TM_VMR1_D2_like"/>
    <property type="match status" value="1"/>
</dbReference>
<evidence type="ECO:0000256" key="1">
    <source>
        <dbReference type="ARBA" id="ARBA00004141"/>
    </source>
</evidence>
<evidence type="ECO:0000313" key="13">
    <source>
        <dbReference type="EMBL" id="KAJ7751687.1"/>
    </source>
</evidence>
<evidence type="ECO:0000256" key="8">
    <source>
        <dbReference type="ARBA" id="ARBA00023136"/>
    </source>
</evidence>
<feature type="region of interest" description="Disordered" evidence="9">
    <location>
        <begin position="1445"/>
        <end position="1473"/>
    </location>
</feature>